<dbReference type="KEGG" id="bkw:BkAM31D_13565"/>
<organism evidence="8 9">
    <name type="scientific">Halalkalibacter krulwichiae</name>
    <dbReference type="NCBI Taxonomy" id="199441"/>
    <lineage>
        <taxon>Bacteria</taxon>
        <taxon>Bacillati</taxon>
        <taxon>Bacillota</taxon>
        <taxon>Bacilli</taxon>
        <taxon>Bacillales</taxon>
        <taxon>Bacillaceae</taxon>
        <taxon>Halalkalibacter</taxon>
    </lineage>
</organism>
<dbReference type="Pfam" id="PF00239">
    <property type="entry name" value="Resolvase"/>
    <property type="match status" value="1"/>
</dbReference>
<dbReference type="FunFam" id="3.40.50.1390:FF:000001">
    <property type="entry name" value="DNA recombinase"/>
    <property type="match status" value="1"/>
</dbReference>
<accession>A0A1X9ME22</accession>
<evidence type="ECO:0000256" key="6">
    <source>
        <dbReference type="PROSITE-ProRule" id="PRU10137"/>
    </source>
</evidence>
<dbReference type="GO" id="GO:0000150">
    <property type="term" value="F:DNA strand exchange activity"/>
    <property type="evidence" value="ECO:0007669"/>
    <property type="project" value="InterPro"/>
</dbReference>
<sequence length="186" mass="21285">MKYGYARVSTVGQDLESQINSLKNEGCEIIYDEKFTGTKSDRPQFQELLSKLSKGDTLVVTKLDRFARSTVDAIQTVKRLFEKGVKVHVLNMGLVEDTPTGRLIFNIMSSFAEFERDMIVERTQEGKAIAKQREDFREGRPNKYSKKQIEHALELLETNSYKQVEERTGISKSTLIRAKKKAVTDK</sequence>
<dbReference type="CDD" id="cd03768">
    <property type="entry name" value="SR_ResInv"/>
    <property type="match status" value="1"/>
</dbReference>
<dbReference type="InterPro" id="IPR006119">
    <property type="entry name" value="Resolv_N"/>
</dbReference>
<dbReference type="InterPro" id="IPR036162">
    <property type="entry name" value="Resolvase-like_N_sf"/>
</dbReference>
<dbReference type="Pfam" id="PF18010">
    <property type="entry name" value="HTH_49"/>
    <property type="match status" value="1"/>
</dbReference>
<keyword evidence="3" id="KW-0238">DNA-binding</keyword>
<evidence type="ECO:0000256" key="3">
    <source>
        <dbReference type="ARBA" id="ARBA00023125"/>
    </source>
</evidence>
<dbReference type="Gene3D" id="3.40.50.1390">
    <property type="entry name" value="Resolvase, N-terminal catalytic domain"/>
    <property type="match status" value="1"/>
</dbReference>
<name>A0A1X9ME22_9BACI</name>
<keyword evidence="2" id="KW-0229">DNA integration</keyword>
<dbReference type="STRING" id="199441.BkAM31D_13565"/>
<dbReference type="InterPro" id="IPR009057">
    <property type="entry name" value="Homeodomain-like_sf"/>
</dbReference>
<evidence type="ECO:0000313" key="9">
    <source>
        <dbReference type="Proteomes" id="UP000193006"/>
    </source>
</evidence>
<dbReference type="Proteomes" id="UP000193006">
    <property type="component" value="Chromosome"/>
</dbReference>
<keyword evidence="9" id="KW-1185">Reference proteome</keyword>
<dbReference type="PROSITE" id="PS51736">
    <property type="entry name" value="RECOMBINASES_3"/>
    <property type="match status" value="1"/>
</dbReference>
<dbReference type="EMBL" id="CP020814">
    <property type="protein sequence ID" value="ARK30780.1"/>
    <property type="molecule type" value="Genomic_DNA"/>
</dbReference>
<dbReference type="InterPro" id="IPR050639">
    <property type="entry name" value="SSR_resolvase"/>
</dbReference>
<protein>
    <submittedName>
        <fullName evidence="8">DNA-invertase hin</fullName>
    </submittedName>
</protein>
<dbReference type="PROSITE" id="PS00397">
    <property type="entry name" value="RECOMBINASES_1"/>
    <property type="match status" value="1"/>
</dbReference>
<reference evidence="8 9" key="1">
    <citation type="submission" date="2017-04" db="EMBL/GenBank/DDBJ databases">
        <title>Bacillus krulwichiae AM31D Genome sequencing and assembly.</title>
        <authorList>
            <person name="Krulwich T.A."/>
            <person name="Anastor L."/>
            <person name="Ehrlich R."/>
            <person name="Ehrlich G.D."/>
            <person name="Janto B."/>
        </authorList>
    </citation>
    <scope>NUCLEOTIDE SEQUENCE [LARGE SCALE GENOMIC DNA]</scope>
    <source>
        <strain evidence="8 9">AM31D</strain>
    </source>
</reference>
<dbReference type="InterPro" id="IPR006118">
    <property type="entry name" value="Recombinase_CS"/>
</dbReference>
<dbReference type="AlphaFoldDB" id="A0A1X9ME22"/>
<evidence type="ECO:0000256" key="2">
    <source>
        <dbReference type="ARBA" id="ARBA00022908"/>
    </source>
</evidence>
<feature type="domain" description="Resolvase/invertase-type recombinase catalytic" evidence="7">
    <location>
        <begin position="1"/>
        <end position="134"/>
    </location>
</feature>
<comment type="similarity">
    <text evidence="1">Belongs to the site-specific recombinase resolvase family.</text>
</comment>
<proteinExistence type="inferred from homology"/>
<dbReference type="GO" id="GO:0015074">
    <property type="term" value="P:DNA integration"/>
    <property type="evidence" value="ECO:0007669"/>
    <property type="project" value="UniProtKB-KW"/>
</dbReference>
<dbReference type="GO" id="GO:0003677">
    <property type="term" value="F:DNA binding"/>
    <property type="evidence" value="ECO:0007669"/>
    <property type="project" value="UniProtKB-KW"/>
</dbReference>
<dbReference type="SUPFAM" id="SSF46689">
    <property type="entry name" value="Homeodomain-like"/>
    <property type="match status" value="1"/>
</dbReference>
<dbReference type="PANTHER" id="PTHR30461:SF26">
    <property type="entry name" value="RESOLVASE HOMOLOG YNEB"/>
    <property type="match status" value="1"/>
</dbReference>
<gene>
    <name evidence="8" type="primary">hin_3</name>
    <name evidence="8" type="ORF">BkAM31D_13565</name>
</gene>
<dbReference type="SMART" id="SM00857">
    <property type="entry name" value="Resolvase"/>
    <property type="match status" value="1"/>
</dbReference>
<evidence type="ECO:0000259" key="7">
    <source>
        <dbReference type="PROSITE" id="PS51736"/>
    </source>
</evidence>
<evidence type="ECO:0000256" key="4">
    <source>
        <dbReference type="ARBA" id="ARBA00023172"/>
    </source>
</evidence>
<dbReference type="Gene3D" id="1.10.10.60">
    <property type="entry name" value="Homeodomain-like"/>
    <property type="match status" value="1"/>
</dbReference>
<dbReference type="InterPro" id="IPR040652">
    <property type="entry name" value="Cry35Ab1_HTH"/>
</dbReference>
<evidence type="ECO:0000256" key="5">
    <source>
        <dbReference type="PIRSR" id="PIRSR606118-50"/>
    </source>
</evidence>
<dbReference type="PANTHER" id="PTHR30461">
    <property type="entry name" value="DNA-INVERTASE FROM LAMBDOID PROPHAGE"/>
    <property type="match status" value="1"/>
</dbReference>
<keyword evidence="4" id="KW-0233">DNA recombination</keyword>
<evidence type="ECO:0000313" key="8">
    <source>
        <dbReference type="EMBL" id="ARK30780.1"/>
    </source>
</evidence>
<dbReference type="RefSeq" id="WP_066149633.1">
    <property type="nucleotide sequence ID" value="NZ_CP020814.1"/>
</dbReference>
<dbReference type="SUPFAM" id="SSF53041">
    <property type="entry name" value="Resolvase-like"/>
    <property type="match status" value="1"/>
</dbReference>
<feature type="active site" description="O-(5'-phospho-DNA)-serine intermediate" evidence="5 6">
    <location>
        <position position="9"/>
    </location>
</feature>
<evidence type="ECO:0000256" key="1">
    <source>
        <dbReference type="ARBA" id="ARBA00009913"/>
    </source>
</evidence>